<evidence type="ECO:0000313" key="3">
    <source>
        <dbReference type="Proteomes" id="UP000324241"/>
    </source>
</evidence>
<gene>
    <name evidence="2" type="ORF">ATNIH1004_010680</name>
</gene>
<name>A0A5M9M4W1_9EURO</name>
<dbReference type="Proteomes" id="UP000324241">
    <property type="component" value="Unassembled WGS sequence"/>
</dbReference>
<feature type="region of interest" description="Disordered" evidence="1">
    <location>
        <begin position="34"/>
        <end position="93"/>
    </location>
</feature>
<evidence type="ECO:0000313" key="2">
    <source>
        <dbReference type="EMBL" id="KAA8641741.1"/>
    </source>
</evidence>
<accession>A0A5M9M4W1</accession>
<protein>
    <submittedName>
        <fullName evidence="2">Uncharacterized protein</fullName>
    </submittedName>
</protein>
<dbReference type="RefSeq" id="XP_033421103.1">
    <property type="nucleotide sequence ID" value="XM_033575248.1"/>
</dbReference>
<reference evidence="2 3" key="1">
    <citation type="submission" date="2019-08" db="EMBL/GenBank/DDBJ databases">
        <title>The genome sequence of a newly discovered highly antifungal drug resistant Aspergillus species, Aspergillus tanneri NIH 1004.</title>
        <authorList>
            <person name="Mounaud S."/>
            <person name="Singh I."/>
            <person name="Joardar V."/>
            <person name="Pakala S."/>
            <person name="Pakala S."/>
            <person name="Venepally P."/>
            <person name="Chung J.K."/>
            <person name="Losada L."/>
            <person name="Nierman W.C."/>
        </authorList>
    </citation>
    <scope>NUCLEOTIDE SEQUENCE [LARGE SCALE GENOMIC DNA]</scope>
    <source>
        <strain evidence="2 3">NIH1004</strain>
    </source>
</reference>
<feature type="region of interest" description="Disordered" evidence="1">
    <location>
        <begin position="1"/>
        <end position="20"/>
    </location>
</feature>
<dbReference type="EMBL" id="QUQM01000008">
    <property type="protein sequence ID" value="KAA8641741.1"/>
    <property type="molecule type" value="Genomic_DNA"/>
</dbReference>
<evidence type="ECO:0000256" key="1">
    <source>
        <dbReference type="SAM" id="MobiDB-lite"/>
    </source>
</evidence>
<comment type="caution">
    <text evidence="2">The sequence shown here is derived from an EMBL/GenBank/DDBJ whole genome shotgun (WGS) entry which is preliminary data.</text>
</comment>
<proteinExistence type="predicted"/>
<organism evidence="2 3">
    <name type="scientific">Aspergillus tanneri</name>
    <dbReference type="NCBI Taxonomy" id="1220188"/>
    <lineage>
        <taxon>Eukaryota</taxon>
        <taxon>Fungi</taxon>
        <taxon>Dikarya</taxon>
        <taxon>Ascomycota</taxon>
        <taxon>Pezizomycotina</taxon>
        <taxon>Eurotiomycetes</taxon>
        <taxon>Eurotiomycetidae</taxon>
        <taxon>Eurotiales</taxon>
        <taxon>Aspergillaceae</taxon>
        <taxon>Aspergillus</taxon>
        <taxon>Aspergillus subgen. Circumdati</taxon>
    </lineage>
</organism>
<dbReference type="AlphaFoldDB" id="A0A5M9M4W1"/>
<dbReference type="GeneID" id="54333381"/>
<sequence>MAGRIPSPPGAAEYVVSRPVTELPADLPSVIARWREEGSQLDGENLPSSETTKPELPEGEAGSLLADKRPPRSRPGTSRQQSKPAGLRKSRMKYRLTLQDINRAGTRDAAIADELWDRIDDSYNAQEEAADNASRRAWSRTGEKWVASWMMGAYHGLAVVV</sequence>